<name>A0ABZ1CA22_9BACT</name>
<keyword evidence="4" id="KW-1185">Reference proteome</keyword>
<dbReference type="EMBL" id="CP139781">
    <property type="protein sequence ID" value="WRQ88220.1"/>
    <property type="molecule type" value="Genomic_DNA"/>
</dbReference>
<proteinExistence type="predicted"/>
<organism evidence="3 4">
    <name type="scientific">Actomonas aquatica</name>
    <dbReference type="NCBI Taxonomy" id="2866162"/>
    <lineage>
        <taxon>Bacteria</taxon>
        <taxon>Pseudomonadati</taxon>
        <taxon>Verrucomicrobiota</taxon>
        <taxon>Opitutia</taxon>
        <taxon>Opitutales</taxon>
        <taxon>Opitutaceae</taxon>
        <taxon>Actomonas</taxon>
    </lineage>
</organism>
<feature type="region of interest" description="Disordered" evidence="1">
    <location>
        <begin position="324"/>
        <end position="371"/>
    </location>
</feature>
<evidence type="ECO:0000256" key="2">
    <source>
        <dbReference type="SAM" id="SignalP"/>
    </source>
</evidence>
<feature type="compositionally biased region" description="Low complexity" evidence="1">
    <location>
        <begin position="324"/>
        <end position="354"/>
    </location>
</feature>
<accession>A0ABZ1CA22</accession>
<dbReference type="Proteomes" id="UP000738431">
    <property type="component" value="Chromosome"/>
</dbReference>
<dbReference type="RefSeq" id="WP_221028752.1">
    <property type="nucleotide sequence ID" value="NZ_CP139781.1"/>
</dbReference>
<protein>
    <submittedName>
        <fullName evidence="3">Uncharacterized protein</fullName>
    </submittedName>
</protein>
<feature type="signal peptide" evidence="2">
    <location>
        <begin position="1"/>
        <end position="36"/>
    </location>
</feature>
<feature type="compositionally biased region" description="Polar residues" evidence="1">
    <location>
        <begin position="189"/>
        <end position="198"/>
    </location>
</feature>
<gene>
    <name evidence="3" type="ORF">K1X11_002300</name>
</gene>
<keyword evidence="2" id="KW-0732">Signal</keyword>
<feature type="compositionally biased region" description="Low complexity" evidence="1">
    <location>
        <begin position="83"/>
        <end position="92"/>
    </location>
</feature>
<feature type="region of interest" description="Disordered" evidence="1">
    <location>
        <begin position="83"/>
        <end position="115"/>
    </location>
</feature>
<feature type="chain" id="PRO_5045663299" evidence="2">
    <location>
        <begin position="37"/>
        <end position="383"/>
    </location>
</feature>
<evidence type="ECO:0000313" key="4">
    <source>
        <dbReference type="Proteomes" id="UP000738431"/>
    </source>
</evidence>
<evidence type="ECO:0000313" key="3">
    <source>
        <dbReference type="EMBL" id="WRQ88220.1"/>
    </source>
</evidence>
<evidence type="ECO:0000256" key="1">
    <source>
        <dbReference type="SAM" id="MobiDB-lite"/>
    </source>
</evidence>
<reference evidence="3 4" key="1">
    <citation type="submission" date="2023-12" db="EMBL/GenBank/DDBJ databases">
        <title>Description of an unclassified Opitutus bacterium of Verrucomicrobiota.</title>
        <authorList>
            <person name="Zhang D.-F."/>
        </authorList>
    </citation>
    <scope>NUCLEOTIDE SEQUENCE [LARGE SCALE GENOMIC DNA]</scope>
    <source>
        <strain evidence="3 4">WL0086</strain>
    </source>
</reference>
<sequence length="383" mass="39411">MRRARSSRTATGAAPCRAARLARGLGFGLLATCALAQTTPPADGSASSATERNVTATAQGLENLELLQKGIVRDGGAGDLSPSSLLSGSSLDQKTARASLPLAPTTGTTDETTRLELQRQQWARENWLIDGMRQTTRSADEGTLLGEALGLRHGQAADTTATAGAPGTSTATTDAGSTDYWLAIAVEAQTGSSASGQNESDDEADASEDRISPDDAENPLGDFLADWLTADSQRLIDSRDQISLNAENAAPTSGSRSAVLDFGTETLSRDELGGFFAGRNRAPATGQDRGGAAVANPFLAAMDADAAFLGAGGPFTGFAPAPAPAATDGTRTLQPLPLPGTTGVPGAATTNGTPDSTVVPPAKEPWVPPAREDEKYFPRLKRF</sequence>
<feature type="region of interest" description="Disordered" evidence="1">
    <location>
        <begin position="189"/>
        <end position="219"/>
    </location>
</feature>